<keyword evidence="13" id="KW-1185">Reference proteome</keyword>
<reference evidence="14" key="2">
    <citation type="submission" date="2020-12" db="UniProtKB">
        <authorList>
            <consortium name="WormBaseParasite"/>
        </authorList>
    </citation>
    <scope>IDENTIFICATION</scope>
</reference>
<dbReference type="WBParaSite" id="SRAE_2000290400.1">
    <property type="protein sequence ID" value="SRAE_2000290400.1"/>
    <property type="gene ID" value="WBGene00263120"/>
</dbReference>
<keyword evidence="2 9" id="KW-0645">Protease</keyword>
<dbReference type="SUPFAM" id="SSF55486">
    <property type="entry name" value="Metalloproteases ('zincins'), catalytic domain"/>
    <property type="match status" value="1"/>
</dbReference>
<dbReference type="PRINTS" id="PR00480">
    <property type="entry name" value="ASTACIN"/>
</dbReference>
<accession>A0A090LEQ8</accession>
<keyword evidence="10" id="KW-0472">Membrane</keyword>
<dbReference type="InterPro" id="IPR001506">
    <property type="entry name" value="Peptidase_M12A"/>
</dbReference>
<dbReference type="PANTHER" id="PTHR10127:SF831">
    <property type="entry name" value="ZINC METALLOPROTEINASE NAS-37"/>
    <property type="match status" value="1"/>
</dbReference>
<dbReference type="SUPFAM" id="SSF49854">
    <property type="entry name" value="Spermadhesin, CUB domain"/>
    <property type="match status" value="1"/>
</dbReference>
<keyword evidence="1" id="KW-0245">EGF-like domain</keyword>
<keyword evidence="3 9" id="KW-0479">Metal-binding</keyword>
<dbReference type="OMA" id="YVRINQK"/>
<evidence type="ECO:0000256" key="5">
    <source>
        <dbReference type="ARBA" id="ARBA00022833"/>
    </source>
</evidence>
<keyword evidence="7 8" id="KW-1015">Disulfide bond</keyword>
<dbReference type="GeneID" id="36380613"/>
<sequence length="416" mass="49629">MTNLKNFFLYSLIYILCVSPYIICSTNFTSNEKIIEKRNAKRSIEDINDFKYDNEIMDNLFSHDRQKRNIKIKPRKFKWTLPIYFTVAIPLDRWIIKSKLKTIEISTCIRFRYVHYSRSSTYGIQFISSNDCYSPLGRIFEIGWQNIGIGKKCNPTTGMLRLVLRTLGVIYEHNRIDRDFYVRINQKNMKVTDEAYFKISKDTAINNFYLPYEYGSLMHFGMFDYSKNGNKTISLKDHLYENTVGQEEELTFNDIKTLNMYYCSNICNFKIICKNHGYQDPNNCYQCICIDGFIGTRCQHYQPIRGCGTSLWHVRKQPTFLKFEGKKNCIYHLKARRFKKIKITILKIKMKPSYSLTCSRYNSLEVKYWKDKSVMGARFCHQRFSKIIKSHDNYAIIHYNSFCDYSYVQMYFKETF</sequence>
<gene>
    <name evidence="12 14 15" type="ORF">SRAE_2000290400</name>
</gene>
<dbReference type="EMBL" id="LN609529">
    <property type="protein sequence ID" value="CEF68246.2"/>
    <property type="molecule type" value="Genomic_DNA"/>
</dbReference>
<organism evidence="12">
    <name type="scientific">Strongyloides ratti</name>
    <name type="common">Parasitic roundworm</name>
    <dbReference type="NCBI Taxonomy" id="34506"/>
    <lineage>
        <taxon>Eukaryota</taxon>
        <taxon>Metazoa</taxon>
        <taxon>Ecdysozoa</taxon>
        <taxon>Nematoda</taxon>
        <taxon>Chromadorea</taxon>
        <taxon>Rhabditida</taxon>
        <taxon>Tylenchina</taxon>
        <taxon>Panagrolaimomorpha</taxon>
        <taxon>Strongyloidoidea</taxon>
        <taxon>Strongyloididae</taxon>
        <taxon>Strongyloides</taxon>
    </lineage>
</organism>
<dbReference type="AlphaFoldDB" id="A0A090LEQ8"/>
<evidence type="ECO:0000259" key="11">
    <source>
        <dbReference type="PROSITE" id="PS51864"/>
    </source>
</evidence>
<keyword evidence="5 9" id="KW-0862">Zinc</keyword>
<feature type="disulfide bond" evidence="8">
    <location>
        <begin position="108"/>
        <end position="263"/>
    </location>
</feature>
<evidence type="ECO:0000313" key="13">
    <source>
        <dbReference type="Proteomes" id="UP000035682"/>
    </source>
</evidence>
<keyword evidence="4 9" id="KW-0378">Hydrolase</keyword>
<dbReference type="PROSITE" id="PS51864">
    <property type="entry name" value="ASTACIN"/>
    <property type="match status" value="1"/>
</dbReference>
<comment type="cofactor">
    <cofactor evidence="9">
        <name>Zn(2+)</name>
        <dbReference type="ChEBI" id="CHEBI:29105"/>
    </cofactor>
    <text evidence="9">Binds 1 zinc ion per subunit.</text>
</comment>
<dbReference type="Gene3D" id="2.60.120.290">
    <property type="entry name" value="Spermadhesin, CUB domain"/>
    <property type="match status" value="1"/>
</dbReference>
<reference evidence="12 13" key="1">
    <citation type="submission" date="2014-09" db="EMBL/GenBank/DDBJ databases">
        <authorList>
            <person name="Martin A.A."/>
        </authorList>
    </citation>
    <scope>NUCLEOTIDE SEQUENCE</scope>
    <source>
        <strain evidence="13">ED321</strain>
        <strain evidence="12">ED321 Heterogonic</strain>
    </source>
</reference>
<dbReference type="Proteomes" id="UP000035682">
    <property type="component" value="Unplaced"/>
</dbReference>
<proteinExistence type="predicted"/>
<dbReference type="EC" id="3.4.24.-" evidence="9"/>
<evidence type="ECO:0000256" key="4">
    <source>
        <dbReference type="ARBA" id="ARBA00022801"/>
    </source>
</evidence>
<comment type="caution">
    <text evidence="8">Lacks conserved residue(s) required for the propagation of feature annotation.</text>
</comment>
<feature type="transmembrane region" description="Helical" evidence="10">
    <location>
        <begin position="7"/>
        <end position="23"/>
    </location>
</feature>
<dbReference type="GO" id="GO:0004222">
    <property type="term" value="F:metalloendopeptidase activity"/>
    <property type="evidence" value="ECO:0007669"/>
    <property type="project" value="UniProtKB-UniRule"/>
</dbReference>
<protein>
    <recommendedName>
        <fullName evidence="9">Metalloendopeptidase</fullName>
        <ecNumber evidence="9">3.4.24.-</ecNumber>
    </recommendedName>
</protein>
<dbReference type="PROSITE" id="PS00022">
    <property type="entry name" value="EGF_1"/>
    <property type="match status" value="1"/>
</dbReference>
<keyword evidence="6 9" id="KW-0482">Metalloprotease</keyword>
<dbReference type="SMR" id="A0A090LEQ8"/>
<dbReference type="RefSeq" id="XP_024507446.1">
    <property type="nucleotide sequence ID" value="XM_024654032.1"/>
</dbReference>
<dbReference type="InterPro" id="IPR000859">
    <property type="entry name" value="CUB_dom"/>
</dbReference>
<dbReference type="PROSITE" id="PS01186">
    <property type="entry name" value="EGF_2"/>
    <property type="match status" value="1"/>
</dbReference>
<dbReference type="PANTHER" id="PTHR10127">
    <property type="entry name" value="DISCOIDIN, CUB, EGF, LAMININ , AND ZINC METALLOPROTEASE DOMAIN CONTAINING"/>
    <property type="match status" value="1"/>
</dbReference>
<feature type="domain" description="Peptidase M12A" evidence="11">
    <location>
        <begin position="70"/>
        <end position="264"/>
    </location>
</feature>
<name>A0A090LEQ8_STRRB</name>
<dbReference type="InterPro" id="IPR000742">
    <property type="entry name" value="EGF"/>
</dbReference>
<dbReference type="InterPro" id="IPR035914">
    <property type="entry name" value="Sperma_CUB_dom_sf"/>
</dbReference>
<evidence type="ECO:0000256" key="2">
    <source>
        <dbReference type="ARBA" id="ARBA00022670"/>
    </source>
</evidence>
<evidence type="ECO:0000256" key="3">
    <source>
        <dbReference type="ARBA" id="ARBA00022723"/>
    </source>
</evidence>
<dbReference type="Gene3D" id="3.40.390.10">
    <property type="entry name" value="Collagenase (Catalytic Domain)"/>
    <property type="match status" value="1"/>
</dbReference>
<dbReference type="CTD" id="36380613"/>
<keyword evidence="10" id="KW-0812">Transmembrane</keyword>
<evidence type="ECO:0000313" key="12">
    <source>
        <dbReference type="EMBL" id="CEF68246.2"/>
    </source>
</evidence>
<dbReference type="OrthoDB" id="7544260at2759"/>
<evidence type="ECO:0000256" key="1">
    <source>
        <dbReference type="ARBA" id="ARBA00022536"/>
    </source>
</evidence>
<keyword evidence="10" id="KW-1133">Transmembrane helix</keyword>
<dbReference type="WormBase" id="SRAE_2000290400">
    <property type="protein sequence ID" value="SRP06823"/>
    <property type="gene ID" value="WBGene00263120"/>
</dbReference>
<evidence type="ECO:0000256" key="10">
    <source>
        <dbReference type="SAM" id="Phobius"/>
    </source>
</evidence>
<dbReference type="GO" id="GO:0006508">
    <property type="term" value="P:proteolysis"/>
    <property type="evidence" value="ECO:0007669"/>
    <property type="project" value="UniProtKB-KW"/>
</dbReference>
<evidence type="ECO:0000256" key="9">
    <source>
        <dbReference type="RuleBase" id="RU361183"/>
    </source>
</evidence>
<dbReference type="Pfam" id="PF00431">
    <property type="entry name" value="CUB"/>
    <property type="match status" value="1"/>
</dbReference>
<evidence type="ECO:0000256" key="7">
    <source>
        <dbReference type="ARBA" id="ARBA00023157"/>
    </source>
</evidence>
<dbReference type="GO" id="GO:0046872">
    <property type="term" value="F:metal ion binding"/>
    <property type="evidence" value="ECO:0007669"/>
    <property type="project" value="UniProtKB-KW"/>
</dbReference>
<evidence type="ECO:0000256" key="6">
    <source>
        <dbReference type="ARBA" id="ARBA00023049"/>
    </source>
</evidence>
<dbReference type="Pfam" id="PF01400">
    <property type="entry name" value="Astacin"/>
    <property type="match status" value="1"/>
</dbReference>
<evidence type="ECO:0000313" key="15">
    <source>
        <dbReference type="WormBase" id="SRAE_2000290400"/>
    </source>
</evidence>
<evidence type="ECO:0000313" key="14">
    <source>
        <dbReference type="WBParaSite" id="SRAE_2000290400.1"/>
    </source>
</evidence>
<dbReference type="InterPro" id="IPR024079">
    <property type="entry name" value="MetalloPept_cat_dom_sf"/>
</dbReference>
<evidence type="ECO:0000256" key="8">
    <source>
        <dbReference type="PROSITE-ProRule" id="PRU01211"/>
    </source>
</evidence>